<evidence type="ECO:0000256" key="12">
    <source>
        <dbReference type="ARBA" id="ARBA00032493"/>
    </source>
</evidence>
<comment type="pathway">
    <text evidence="2">Siderophore biosynthesis.</text>
</comment>
<evidence type="ECO:0000256" key="5">
    <source>
        <dbReference type="ARBA" id="ARBA00016406"/>
    </source>
</evidence>
<evidence type="ECO:0000256" key="14">
    <source>
        <dbReference type="ARBA" id="ARBA00048407"/>
    </source>
</evidence>
<keyword evidence="6" id="KW-0285">Flavoprotein</keyword>
<organism evidence="15 16">
    <name type="scientific">Gracilibacillus oryzae</name>
    <dbReference type="NCBI Taxonomy" id="1672701"/>
    <lineage>
        <taxon>Bacteria</taxon>
        <taxon>Bacillati</taxon>
        <taxon>Bacillota</taxon>
        <taxon>Bacilli</taxon>
        <taxon>Bacillales</taxon>
        <taxon>Bacillaceae</taxon>
        <taxon>Gracilibacillus</taxon>
    </lineage>
</organism>
<dbReference type="Pfam" id="PF13434">
    <property type="entry name" value="Lys_Orn_oxgnase"/>
    <property type="match status" value="1"/>
</dbReference>
<evidence type="ECO:0000256" key="1">
    <source>
        <dbReference type="ARBA" id="ARBA00001974"/>
    </source>
</evidence>
<evidence type="ECO:0000256" key="9">
    <source>
        <dbReference type="ARBA" id="ARBA00023002"/>
    </source>
</evidence>
<dbReference type="PANTHER" id="PTHR42802">
    <property type="entry name" value="MONOOXYGENASE"/>
    <property type="match status" value="1"/>
</dbReference>
<evidence type="ECO:0000256" key="6">
    <source>
        <dbReference type="ARBA" id="ARBA00022630"/>
    </source>
</evidence>
<dbReference type="InterPro" id="IPR036188">
    <property type="entry name" value="FAD/NAD-bd_sf"/>
</dbReference>
<keyword evidence="7" id="KW-0274">FAD</keyword>
<dbReference type="Gene3D" id="3.50.50.60">
    <property type="entry name" value="FAD/NAD(P)-binding domain"/>
    <property type="match status" value="1"/>
</dbReference>
<evidence type="ECO:0000256" key="8">
    <source>
        <dbReference type="ARBA" id="ARBA00022857"/>
    </source>
</evidence>
<comment type="cofactor">
    <cofactor evidence="1">
        <name>FAD</name>
        <dbReference type="ChEBI" id="CHEBI:57692"/>
    </cofactor>
</comment>
<keyword evidence="16" id="KW-1185">Reference proteome</keyword>
<dbReference type="PANTHER" id="PTHR42802:SF1">
    <property type="entry name" value="L-ORNITHINE N(5)-MONOOXYGENASE"/>
    <property type="match status" value="1"/>
</dbReference>
<evidence type="ECO:0000256" key="3">
    <source>
        <dbReference type="ARBA" id="ARBA00007588"/>
    </source>
</evidence>
<evidence type="ECO:0000256" key="2">
    <source>
        <dbReference type="ARBA" id="ARBA00004924"/>
    </source>
</evidence>
<name>A0A7C8GVS7_9BACI</name>
<evidence type="ECO:0000256" key="7">
    <source>
        <dbReference type="ARBA" id="ARBA00022827"/>
    </source>
</evidence>
<comment type="caution">
    <text evidence="15">The sequence shown here is derived from an EMBL/GenBank/DDBJ whole genome shotgun (WGS) entry which is preliminary data.</text>
</comment>
<dbReference type="EMBL" id="WEID01000004">
    <property type="protein sequence ID" value="KAB8139348.1"/>
    <property type="molecule type" value="Genomic_DNA"/>
</dbReference>
<evidence type="ECO:0000313" key="16">
    <source>
        <dbReference type="Proteomes" id="UP000480246"/>
    </source>
</evidence>
<evidence type="ECO:0000256" key="4">
    <source>
        <dbReference type="ARBA" id="ARBA00013076"/>
    </source>
</evidence>
<protein>
    <recommendedName>
        <fullName evidence="5">L-lysine N6-monooxygenase MbtG</fullName>
        <ecNumber evidence="4">1.14.13.59</ecNumber>
    </recommendedName>
    <alternativeName>
        <fullName evidence="13">Lysine 6-N-hydroxylase</fullName>
    </alternativeName>
    <alternativeName>
        <fullName evidence="12">Lysine N6-hydroxylase</fullName>
    </alternativeName>
    <alternativeName>
        <fullName evidence="10">Lysine-N-oxygenase</fullName>
    </alternativeName>
    <alternativeName>
        <fullName evidence="11">Mycobactin synthase protein G</fullName>
    </alternativeName>
</protein>
<evidence type="ECO:0000256" key="13">
    <source>
        <dbReference type="ARBA" id="ARBA00032738"/>
    </source>
</evidence>
<accession>A0A7C8GVS7</accession>
<sequence>MTQFYDLIGIGIGPYNLGLAALTEEQGNLDTIFFDQEGEFAWHPGMLISGTDLQVSFLADLVTFANPKSKYTFLNYLHAHNRLYKFFFFHKFEMPRAEYAAYLKWAADQLPSCHFQSEVMDVIDHHDHYEVVVNHWGLNEQKSYFTKHIAMGTGQTPIMPVDTGNNVEIEDVFHSSQYIYHKTHTLKANNITVVGSGQSASEIFYDLLKLQEHYTFHLTWYTRSPGFLQLDNSKLGQEVFSPDYVDYFHQLDFQSRVGSLDHLGQLRKGIDGETLHSIHELLYHRSVNNEQLPVTIQPLTEINAVRKDKDTLTVSAQQWQKEDSFTFTTDKLIMATGYKPNIPEWFYKRFEKKIVWEDEKRFQVDKNFKLVFAETNRSHHFYTLTNLDHSHGTGSTNLGLAVDRNIRIINEIAGEEVYKQQKETIFSQFIPKDN</sequence>
<evidence type="ECO:0000256" key="11">
    <source>
        <dbReference type="ARBA" id="ARBA00031158"/>
    </source>
</evidence>
<comment type="catalytic activity">
    <reaction evidence="14">
        <text>L-lysine + NADPH + O2 = N(6)-hydroxy-L-lysine + NADP(+) + H2O</text>
        <dbReference type="Rhea" id="RHEA:23228"/>
        <dbReference type="ChEBI" id="CHEBI:15377"/>
        <dbReference type="ChEBI" id="CHEBI:15379"/>
        <dbReference type="ChEBI" id="CHEBI:32551"/>
        <dbReference type="ChEBI" id="CHEBI:57783"/>
        <dbReference type="ChEBI" id="CHEBI:57820"/>
        <dbReference type="ChEBI" id="CHEBI:58349"/>
        <dbReference type="EC" id="1.14.13.59"/>
    </reaction>
</comment>
<dbReference type="Proteomes" id="UP000480246">
    <property type="component" value="Unassembled WGS sequence"/>
</dbReference>
<comment type="similarity">
    <text evidence="3">Belongs to the lysine N(6)-hydroxylase/L-ornithine N(5)-oxygenase family.</text>
</comment>
<dbReference type="GO" id="GO:0047091">
    <property type="term" value="F:L-lysine 6-monooxygenase (NADPH) activity"/>
    <property type="evidence" value="ECO:0007669"/>
    <property type="project" value="UniProtKB-EC"/>
</dbReference>
<evidence type="ECO:0000256" key="10">
    <source>
        <dbReference type="ARBA" id="ARBA00029939"/>
    </source>
</evidence>
<evidence type="ECO:0000313" key="15">
    <source>
        <dbReference type="EMBL" id="KAB8139348.1"/>
    </source>
</evidence>
<keyword evidence="9" id="KW-0560">Oxidoreductase</keyword>
<dbReference type="InterPro" id="IPR025700">
    <property type="entry name" value="Lys/Orn_oxygenase"/>
</dbReference>
<keyword evidence="8" id="KW-0521">NADP</keyword>
<keyword evidence="15" id="KW-0503">Monooxygenase</keyword>
<proteinExistence type="inferred from homology"/>
<dbReference type="AlphaFoldDB" id="A0A7C8GVS7"/>
<dbReference type="OrthoDB" id="7527071at2"/>
<gene>
    <name evidence="15" type="ORF">F9U64_00710</name>
</gene>
<dbReference type="EC" id="1.14.13.59" evidence="4"/>
<dbReference type="SUPFAM" id="SSF51905">
    <property type="entry name" value="FAD/NAD(P)-binding domain"/>
    <property type="match status" value="2"/>
</dbReference>
<reference evidence="15 16" key="1">
    <citation type="submission" date="2019-10" db="EMBL/GenBank/DDBJ databases">
        <title>Gracilibacillus sp. nov. isolated from rice seeds.</title>
        <authorList>
            <person name="He S."/>
        </authorList>
    </citation>
    <scope>NUCLEOTIDE SEQUENCE [LARGE SCALE GENOMIC DNA]</scope>
    <source>
        <strain evidence="15 16">TD8</strain>
    </source>
</reference>
<dbReference type="RefSeq" id="WP_153400855.1">
    <property type="nucleotide sequence ID" value="NZ_ML762424.1"/>
</dbReference>